<dbReference type="SUPFAM" id="SSF81901">
    <property type="entry name" value="HCP-like"/>
    <property type="match status" value="1"/>
</dbReference>
<dbReference type="InterPro" id="IPR011990">
    <property type="entry name" value="TPR-like_helical_dom_sf"/>
</dbReference>
<protein>
    <submittedName>
        <fullName evidence="1">23769_t:CDS:1</fullName>
    </submittedName>
</protein>
<comment type="caution">
    <text evidence="1">The sequence shown here is derived from an EMBL/GenBank/DDBJ whole genome shotgun (WGS) entry which is preliminary data.</text>
</comment>
<dbReference type="EMBL" id="CAJVQA010010228">
    <property type="protein sequence ID" value="CAG8694593.1"/>
    <property type="molecule type" value="Genomic_DNA"/>
</dbReference>
<evidence type="ECO:0000313" key="1">
    <source>
        <dbReference type="EMBL" id="CAG8694593.1"/>
    </source>
</evidence>
<gene>
    <name evidence="1" type="ORF">CPELLU_LOCUS11493</name>
</gene>
<dbReference type="PANTHER" id="PTHR45011">
    <property type="entry name" value="DAP3-BINDING CELL DEATH ENHANCER 1"/>
    <property type="match status" value="1"/>
</dbReference>
<proteinExistence type="predicted"/>
<dbReference type="InterPro" id="IPR052748">
    <property type="entry name" value="ISR_Activator"/>
</dbReference>
<organism evidence="1 2">
    <name type="scientific">Cetraspora pellucida</name>
    <dbReference type="NCBI Taxonomy" id="1433469"/>
    <lineage>
        <taxon>Eukaryota</taxon>
        <taxon>Fungi</taxon>
        <taxon>Fungi incertae sedis</taxon>
        <taxon>Mucoromycota</taxon>
        <taxon>Glomeromycotina</taxon>
        <taxon>Glomeromycetes</taxon>
        <taxon>Diversisporales</taxon>
        <taxon>Gigasporaceae</taxon>
        <taxon>Cetraspora</taxon>
    </lineage>
</organism>
<sequence length="177" mass="20637">IIQQHGAKLEYKNEAKCMQAHCYEFGRDVKKDDKKAFNIYLELSKTKTHSTEAKECLAWFYFSGKKGVVNQDSKKAFELFLKVSKSDSDQQISAKLMAVELFLELSKSESDQQNPAIAKFELARCYEYGLGITKDVDKALQLYLDPSKSESRHQKDAFQWLGRYYLKNDDEMSYKYY</sequence>
<dbReference type="InterPro" id="IPR006597">
    <property type="entry name" value="Sel1-like"/>
</dbReference>
<dbReference type="Pfam" id="PF08238">
    <property type="entry name" value="Sel1"/>
    <property type="match status" value="3"/>
</dbReference>
<evidence type="ECO:0000313" key="2">
    <source>
        <dbReference type="Proteomes" id="UP000789759"/>
    </source>
</evidence>
<dbReference type="Gene3D" id="1.25.40.10">
    <property type="entry name" value="Tetratricopeptide repeat domain"/>
    <property type="match status" value="2"/>
</dbReference>
<accession>A0A9N9ETV7</accession>
<dbReference type="PANTHER" id="PTHR45011:SF1">
    <property type="entry name" value="DAP3-BINDING CELL DEATH ENHANCER 1"/>
    <property type="match status" value="1"/>
</dbReference>
<dbReference type="OrthoDB" id="2402722at2759"/>
<dbReference type="Proteomes" id="UP000789759">
    <property type="component" value="Unassembled WGS sequence"/>
</dbReference>
<dbReference type="SMART" id="SM00671">
    <property type="entry name" value="SEL1"/>
    <property type="match status" value="3"/>
</dbReference>
<keyword evidence="2" id="KW-1185">Reference proteome</keyword>
<name>A0A9N9ETV7_9GLOM</name>
<feature type="non-terminal residue" evidence="1">
    <location>
        <position position="177"/>
    </location>
</feature>
<reference evidence="1" key="1">
    <citation type="submission" date="2021-06" db="EMBL/GenBank/DDBJ databases">
        <authorList>
            <person name="Kallberg Y."/>
            <person name="Tangrot J."/>
            <person name="Rosling A."/>
        </authorList>
    </citation>
    <scope>NUCLEOTIDE SEQUENCE</scope>
    <source>
        <strain evidence="1">FL966</strain>
    </source>
</reference>
<dbReference type="AlphaFoldDB" id="A0A9N9ETV7"/>